<reference evidence="1 2" key="1">
    <citation type="submission" date="2013-10" db="EMBL/GenBank/DDBJ databases">
        <authorList>
            <consortium name="International Citrus Genome Consortium"/>
            <person name="Jenkins J."/>
            <person name="Schmutz J."/>
            <person name="Prochnik S."/>
            <person name="Rokhsar D."/>
            <person name="Gmitter F."/>
            <person name="Ollitrault P."/>
            <person name="Machado M."/>
            <person name="Talon M."/>
            <person name="Wincker P."/>
            <person name="Jaillon O."/>
            <person name="Morgante M."/>
        </authorList>
    </citation>
    <scope>NUCLEOTIDE SEQUENCE</scope>
    <source>
        <strain evidence="2">cv. Clemenules</strain>
    </source>
</reference>
<dbReference type="Proteomes" id="UP000030687">
    <property type="component" value="Unassembled WGS sequence"/>
</dbReference>
<gene>
    <name evidence="1" type="ORF">CICLE_v100327302mg</name>
</gene>
<name>V4TKR1_CITCL</name>
<protein>
    <submittedName>
        <fullName evidence="1">Uncharacterized protein</fullName>
    </submittedName>
</protein>
<organism evidence="1 2">
    <name type="scientific">Citrus clementina</name>
    <name type="common">Clementine</name>
    <name type="synonym">Citrus deliciosa x Citrus sinensis</name>
    <dbReference type="NCBI Taxonomy" id="85681"/>
    <lineage>
        <taxon>Eukaryota</taxon>
        <taxon>Viridiplantae</taxon>
        <taxon>Streptophyta</taxon>
        <taxon>Embryophyta</taxon>
        <taxon>Tracheophyta</taxon>
        <taxon>Spermatophyta</taxon>
        <taxon>Magnoliopsida</taxon>
        <taxon>eudicotyledons</taxon>
        <taxon>Gunneridae</taxon>
        <taxon>Pentapetalae</taxon>
        <taxon>rosids</taxon>
        <taxon>malvids</taxon>
        <taxon>Sapindales</taxon>
        <taxon>Rutaceae</taxon>
        <taxon>Aurantioideae</taxon>
        <taxon>Citrus</taxon>
    </lineage>
</organism>
<feature type="non-terminal residue" evidence="1">
    <location>
        <position position="14"/>
    </location>
</feature>
<sequence length="14" mass="1571">METGIAFTWISALM</sequence>
<accession>V4TKR1</accession>
<evidence type="ECO:0000313" key="1">
    <source>
        <dbReference type="EMBL" id="ESR50391.1"/>
    </source>
</evidence>
<proteinExistence type="predicted"/>
<keyword evidence="2" id="KW-1185">Reference proteome</keyword>
<dbReference type="KEGG" id="cic:CICLE_v100327302m"/>
<evidence type="ECO:0000313" key="2">
    <source>
        <dbReference type="Proteomes" id="UP000030687"/>
    </source>
</evidence>
<dbReference type="EMBL" id="KI536726">
    <property type="protein sequence ID" value="ESR50391.1"/>
    <property type="molecule type" value="Genomic_DNA"/>
</dbReference>
<dbReference type="InParanoid" id="V4TKR1"/>